<dbReference type="SMART" id="SM00914">
    <property type="entry name" value="IDEAL"/>
    <property type="match status" value="1"/>
</dbReference>
<organism evidence="2 3">
    <name type="scientific">Paenibacillus catalpae</name>
    <dbReference type="NCBI Taxonomy" id="1045775"/>
    <lineage>
        <taxon>Bacteria</taxon>
        <taxon>Bacillati</taxon>
        <taxon>Bacillota</taxon>
        <taxon>Bacilli</taxon>
        <taxon>Bacillales</taxon>
        <taxon>Paenibacillaceae</taxon>
        <taxon>Paenibacillus</taxon>
    </lineage>
</organism>
<dbReference type="InterPro" id="IPR014957">
    <property type="entry name" value="IDEAL_dom"/>
</dbReference>
<gene>
    <name evidence="2" type="ORF">SAMN05216378_0388</name>
</gene>
<evidence type="ECO:0000313" key="2">
    <source>
        <dbReference type="EMBL" id="SFD54438.1"/>
    </source>
</evidence>
<dbReference type="Gene3D" id="4.10.810.10">
    <property type="entry name" value="Virus Scaffolding Protein, Chain A"/>
    <property type="match status" value="1"/>
</dbReference>
<dbReference type="OrthoDB" id="2427704at2"/>
<accession>A0A1I1TBD5</accession>
<dbReference type="Pfam" id="PF08858">
    <property type="entry name" value="IDEAL"/>
    <property type="match status" value="1"/>
</dbReference>
<evidence type="ECO:0000259" key="1">
    <source>
        <dbReference type="SMART" id="SM00914"/>
    </source>
</evidence>
<feature type="domain" description="IDEAL" evidence="1">
    <location>
        <begin position="52"/>
        <end position="95"/>
    </location>
</feature>
<sequence length="121" mass="13634">MTVNIAVSDWVQGQTISGEFIFGYVEQVDLEQGVVKVYVVKSDNEDSAGRIALGKAHHFRKQAEWSPDEEDIRSLIDLALAAQDQAWFMELSGQLNDTVEGDSKARKWLWNNNGSRLSTYI</sequence>
<dbReference type="EMBL" id="FOMT01000001">
    <property type="protein sequence ID" value="SFD54438.1"/>
    <property type="molecule type" value="Genomic_DNA"/>
</dbReference>
<name>A0A1I1TBD5_9BACL</name>
<reference evidence="3" key="1">
    <citation type="submission" date="2016-10" db="EMBL/GenBank/DDBJ databases">
        <authorList>
            <person name="Varghese N."/>
            <person name="Submissions S."/>
        </authorList>
    </citation>
    <scope>NUCLEOTIDE SEQUENCE [LARGE SCALE GENOMIC DNA]</scope>
    <source>
        <strain evidence="3">CGMCC 1.10784</strain>
    </source>
</reference>
<evidence type="ECO:0000313" key="3">
    <source>
        <dbReference type="Proteomes" id="UP000198855"/>
    </source>
</evidence>
<dbReference type="InterPro" id="IPR027393">
    <property type="entry name" value="Virus_scaffolding_prot_C"/>
</dbReference>
<keyword evidence="3" id="KW-1185">Reference proteome</keyword>
<proteinExistence type="predicted"/>
<dbReference type="AlphaFoldDB" id="A0A1I1TBD5"/>
<protein>
    <submittedName>
        <fullName evidence="2">IDEAL domain-containing protein</fullName>
    </submittedName>
</protein>
<dbReference type="Proteomes" id="UP000198855">
    <property type="component" value="Unassembled WGS sequence"/>
</dbReference>